<gene>
    <name evidence="1" type="ORF">AB6A40_007823</name>
</gene>
<dbReference type="EMBL" id="JBGFUD010006628">
    <property type="protein sequence ID" value="MFH4981114.1"/>
    <property type="molecule type" value="Genomic_DNA"/>
</dbReference>
<organism evidence="1 2">
    <name type="scientific">Gnathostoma spinigerum</name>
    <dbReference type="NCBI Taxonomy" id="75299"/>
    <lineage>
        <taxon>Eukaryota</taxon>
        <taxon>Metazoa</taxon>
        <taxon>Ecdysozoa</taxon>
        <taxon>Nematoda</taxon>
        <taxon>Chromadorea</taxon>
        <taxon>Rhabditida</taxon>
        <taxon>Spirurina</taxon>
        <taxon>Gnathostomatomorpha</taxon>
        <taxon>Gnathostomatoidea</taxon>
        <taxon>Gnathostomatidae</taxon>
        <taxon>Gnathostoma</taxon>
    </lineage>
</organism>
<dbReference type="Proteomes" id="UP001608902">
    <property type="component" value="Unassembled WGS sequence"/>
</dbReference>
<sequence length="114" mass="13022">MIFEPAVQGKSILNYILLILAERPTYHPNSIEGDLIDLQQLIPHTDPSPDIPNRVQLLFIDSLTSLMPVCLAFRISHRSIAILSAFCGSSPEVTPRQGYQPYKRYRQEMQNLNR</sequence>
<reference evidence="1 2" key="1">
    <citation type="submission" date="2024-08" db="EMBL/GenBank/DDBJ databases">
        <title>Gnathostoma spinigerum genome.</title>
        <authorList>
            <person name="Gonzalez-Bertolin B."/>
            <person name="Monzon S."/>
            <person name="Zaballos A."/>
            <person name="Jimenez P."/>
            <person name="Dekumyoy P."/>
            <person name="Varona S."/>
            <person name="Cuesta I."/>
            <person name="Sumanam S."/>
            <person name="Adisakwattana P."/>
            <person name="Gasser R.B."/>
            <person name="Hernandez-Gonzalez A."/>
            <person name="Young N.D."/>
            <person name="Perteguer M.J."/>
        </authorList>
    </citation>
    <scope>NUCLEOTIDE SEQUENCE [LARGE SCALE GENOMIC DNA]</scope>
    <source>
        <strain evidence="1">AL3</strain>
        <tissue evidence="1">Liver</tissue>
    </source>
</reference>
<name>A0ABD6ESI5_9BILA</name>
<keyword evidence="2" id="KW-1185">Reference proteome</keyword>
<proteinExistence type="predicted"/>
<comment type="caution">
    <text evidence="1">The sequence shown here is derived from an EMBL/GenBank/DDBJ whole genome shotgun (WGS) entry which is preliminary data.</text>
</comment>
<dbReference type="AlphaFoldDB" id="A0ABD6ESI5"/>
<protein>
    <submittedName>
        <fullName evidence="1">Uncharacterized protein</fullName>
    </submittedName>
</protein>
<accession>A0ABD6ESI5</accession>
<evidence type="ECO:0000313" key="2">
    <source>
        <dbReference type="Proteomes" id="UP001608902"/>
    </source>
</evidence>
<evidence type="ECO:0000313" key="1">
    <source>
        <dbReference type="EMBL" id="MFH4981114.1"/>
    </source>
</evidence>